<dbReference type="PANTHER" id="PTHR30349:SF41">
    <property type="entry name" value="INTEGRASE_RECOMBINASE PROTEIN MJ0367-RELATED"/>
    <property type="match status" value="1"/>
</dbReference>
<dbReference type="PROSITE" id="PS51898">
    <property type="entry name" value="TYR_RECOMBINASE"/>
    <property type="match status" value="1"/>
</dbReference>
<dbReference type="GO" id="GO:0003677">
    <property type="term" value="F:DNA binding"/>
    <property type="evidence" value="ECO:0007669"/>
    <property type="project" value="UniProtKB-UniRule"/>
</dbReference>
<dbReference type="InterPro" id="IPR013762">
    <property type="entry name" value="Integrase-like_cat_sf"/>
</dbReference>
<dbReference type="GO" id="GO:0006310">
    <property type="term" value="P:DNA recombination"/>
    <property type="evidence" value="ECO:0007669"/>
    <property type="project" value="UniProtKB-KW"/>
</dbReference>
<proteinExistence type="inferred from homology"/>
<dbReference type="Pfam" id="PF00589">
    <property type="entry name" value="Phage_integrase"/>
    <property type="match status" value="1"/>
</dbReference>
<evidence type="ECO:0000313" key="8">
    <source>
        <dbReference type="EMBL" id="AAY60206.1"/>
    </source>
</evidence>
<accession>Q4V251</accession>
<dbReference type="InterPro" id="IPR044068">
    <property type="entry name" value="CB"/>
</dbReference>
<dbReference type="KEGG" id="bcz:pE33L466_0037"/>
<organism evidence="8 9">
    <name type="scientific">Bacillus cereus (strain ZK / E33L)</name>
    <dbReference type="NCBI Taxonomy" id="288681"/>
    <lineage>
        <taxon>Bacteria</taxon>
        <taxon>Bacillati</taxon>
        <taxon>Bacillota</taxon>
        <taxon>Bacilli</taxon>
        <taxon>Bacillales</taxon>
        <taxon>Bacillaceae</taxon>
        <taxon>Bacillus</taxon>
        <taxon>Bacillus cereus group</taxon>
    </lineage>
</organism>
<keyword evidence="8" id="KW-0614">Plasmid</keyword>
<evidence type="ECO:0000256" key="5">
    <source>
        <dbReference type="PROSITE-ProRule" id="PRU01248"/>
    </source>
</evidence>
<dbReference type="Pfam" id="PF02899">
    <property type="entry name" value="Phage_int_SAM_1"/>
    <property type="match status" value="1"/>
</dbReference>
<dbReference type="CDD" id="cd00397">
    <property type="entry name" value="DNA_BRE_C"/>
    <property type="match status" value="1"/>
</dbReference>
<dbReference type="EMBL" id="CP000040">
    <property type="protein sequence ID" value="AAY60206.1"/>
    <property type="molecule type" value="Genomic_DNA"/>
</dbReference>
<evidence type="ECO:0000256" key="3">
    <source>
        <dbReference type="ARBA" id="ARBA00023125"/>
    </source>
</evidence>
<dbReference type="InterPro" id="IPR011010">
    <property type="entry name" value="DNA_brk_join_enz"/>
</dbReference>
<dbReference type="SUPFAM" id="SSF56349">
    <property type="entry name" value="DNA breaking-rejoining enzymes"/>
    <property type="match status" value="1"/>
</dbReference>
<keyword evidence="2" id="KW-0229">DNA integration</keyword>
<keyword evidence="3 5" id="KW-0238">DNA-binding</keyword>
<evidence type="ECO:0000256" key="4">
    <source>
        <dbReference type="ARBA" id="ARBA00023172"/>
    </source>
</evidence>
<evidence type="ECO:0000256" key="2">
    <source>
        <dbReference type="ARBA" id="ARBA00022908"/>
    </source>
</evidence>
<dbReference type="GO" id="GO:0015074">
    <property type="term" value="P:DNA integration"/>
    <property type="evidence" value="ECO:0007669"/>
    <property type="project" value="UniProtKB-KW"/>
</dbReference>
<evidence type="ECO:0000259" key="7">
    <source>
        <dbReference type="PROSITE" id="PS51900"/>
    </source>
</evidence>
<dbReference type="Proteomes" id="UP000002612">
    <property type="component" value="Plasmid pE33L466"/>
</dbReference>
<evidence type="ECO:0000259" key="6">
    <source>
        <dbReference type="PROSITE" id="PS51898"/>
    </source>
</evidence>
<feature type="domain" description="Tyr recombinase" evidence="6">
    <location>
        <begin position="110"/>
        <end position="280"/>
    </location>
</feature>
<name>Q4V251_BACCZ</name>
<comment type="similarity">
    <text evidence="1">Belongs to the 'phage' integrase family.</text>
</comment>
<dbReference type="PANTHER" id="PTHR30349">
    <property type="entry name" value="PHAGE INTEGRASE-RELATED"/>
    <property type="match status" value="1"/>
</dbReference>
<dbReference type="AlphaFoldDB" id="Q4V251"/>
<dbReference type="PROSITE" id="PS51900">
    <property type="entry name" value="CB"/>
    <property type="match status" value="1"/>
</dbReference>
<dbReference type="InterPro" id="IPR004107">
    <property type="entry name" value="Integrase_SAM-like_N"/>
</dbReference>
<evidence type="ECO:0000313" key="9">
    <source>
        <dbReference type="Proteomes" id="UP000002612"/>
    </source>
</evidence>
<geneLocation type="plasmid" evidence="8 9">
    <name>pE33L466</name>
</geneLocation>
<dbReference type="InterPro" id="IPR050090">
    <property type="entry name" value="Tyrosine_recombinase_XerCD"/>
</dbReference>
<protein>
    <submittedName>
        <fullName evidence="8">Integrase-recombinase protein</fullName>
    </submittedName>
</protein>
<dbReference type="InterPro" id="IPR002104">
    <property type="entry name" value="Integrase_catalytic"/>
</dbReference>
<reference evidence="9" key="1">
    <citation type="journal article" date="2006" name="J. Bacteriol.">
        <title>Pathogenomic sequence analysis of Bacillus cereus and Bacillus thuringiensis isolates closely related to Bacillus anthracis.</title>
        <authorList>
            <person name="Han C.S."/>
            <person name="Xie G."/>
            <person name="Challacombe J.F."/>
            <person name="Altherr M.R."/>
            <person name="Bhotika S.S."/>
            <person name="Brown N."/>
            <person name="Bruce D."/>
            <person name="Campbell C.S."/>
            <person name="Campbell M.L."/>
            <person name="Chen J."/>
            <person name="Chertkov O."/>
            <person name="Cleland C."/>
            <person name="Dimitrijevic M."/>
            <person name="Doggett N.A."/>
            <person name="Fawcett J.J."/>
            <person name="Glavina T."/>
            <person name="Goodwin L.A."/>
            <person name="Green L.D."/>
            <person name="Hill K.K."/>
            <person name="Hitchcock P."/>
            <person name="Jackson P.J."/>
            <person name="Keim P."/>
            <person name="Kewalramani A.R."/>
            <person name="Longmire J."/>
            <person name="Lucas S."/>
            <person name="Malfatti S."/>
            <person name="McMurry K."/>
            <person name="Meincke L.J."/>
            <person name="Misra M."/>
            <person name="Moseman B.L."/>
            <person name="Mundt M."/>
            <person name="Munk A.C."/>
            <person name="Okinaka R.T."/>
            <person name="Parson-Quintana B."/>
            <person name="Reilly L.P."/>
            <person name="Richardson P."/>
            <person name="Robinson D.L."/>
            <person name="Rubin E."/>
            <person name="Saunders E."/>
            <person name="Tapia R."/>
            <person name="Tesmer J.G."/>
            <person name="Thayer N."/>
            <person name="Thompson L.S."/>
            <person name="Tice H."/>
            <person name="Ticknor L.O."/>
            <person name="Wills P.L."/>
            <person name="Brettin T.S."/>
            <person name="Gilna P."/>
        </authorList>
    </citation>
    <scope>NUCLEOTIDE SEQUENCE [LARGE SCALE GENOMIC DNA]</scope>
    <source>
        <strain evidence="9">ZK / E33L</strain>
        <plasmid evidence="9">pE33L466</plasmid>
    </source>
</reference>
<keyword evidence="4" id="KW-0233">DNA recombination</keyword>
<dbReference type="InterPro" id="IPR010998">
    <property type="entry name" value="Integrase_recombinase_N"/>
</dbReference>
<gene>
    <name evidence="8" type="primary">tnpI</name>
    <name evidence="8" type="ordered locus">pE33L466_0037</name>
</gene>
<sequence length="285" mass="33185">MKVLRVKKSDIELGEFERFLFEQGKRPNTVHDYSRHICNFHRWLVTEGSSIHDITRYDIQQYINFLSIQGNQATTITPKYSAIVAYMKFVGKEKLLNHIKRLEVRHIRNISPKSLSKKQRNQLLREVEKSQNLRNIAIVYTMLYTGVRVFELVALNRDDVEMKERSGFIIIRDGKGGISRKIPLPAESRYHLQNYLQKRTDLEVPLFLSNFRKRLSKRSAQRIFEQYGIGAHMLRHTYGRELVASGIDLATVADLMGHNDVNTTKRYAAPSMSDLEQAVEKIFNS</sequence>
<dbReference type="Gene3D" id="1.10.150.130">
    <property type="match status" value="1"/>
</dbReference>
<evidence type="ECO:0000256" key="1">
    <source>
        <dbReference type="ARBA" id="ARBA00008857"/>
    </source>
</evidence>
<dbReference type="Gene3D" id="1.10.443.10">
    <property type="entry name" value="Intergrase catalytic core"/>
    <property type="match status" value="1"/>
</dbReference>
<feature type="domain" description="Core-binding (CB)" evidence="7">
    <location>
        <begin position="1"/>
        <end position="91"/>
    </location>
</feature>